<dbReference type="Proteomes" id="UP000633219">
    <property type="component" value="Unassembled WGS sequence"/>
</dbReference>
<protein>
    <submittedName>
        <fullName evidence="1">Uncharacterized protein</fullName>
    </submittedName>
</protein>
<accession>A0A936YV70</accession>
<proteinExistence type="predicted"/>
<dbReference type="AlphaFoldDB" id="A0A936YV70"/>
<dbReference type="EMBL" id="JAEQNC010000033">
    <property type="protein sequence ID" value="MBL0375544.1"/>
    <property type="molecule type" value="Genomic_DNA"/>
</dbReference>
<keyword evidence="2" id="KW-1185">Reference proteome</keyword>
<dbReference type="RefSeq" id="WP_201664088.1">
    <property type="nucleotide sequence ID" value="NZ_JAEQNC010000033.1"/>
</dbReference>
<reference evidence="1" key="1">
    <citation type="submission" date="2021-01" db="EMBL/GenBank/DDBJ databases">
        <title>Rhizobium sp. strain KVB221 16S ribosomal RNA gene Genome sequencing and assembly.</title>
        <authorList>
            <person name="Kang M."/>
        </authorList>
    </citation>
    <scope>NUCLEOTIDE SEQUENCE</scope>
    <source>
        <strain evidence="1">KVB221</strain>
    </source>
</reference>
<gene>
    <name evidence="1" type="ORF">JJB09_26450</name>
</gene>
<evidence type="ECO:0000313" key="2">
    <source>
        <dbReference type="Proteomes" id="UP000633219"/>
    </source>
</evidence>
<comment type="caution">
    <text evidence="1">The sequence shown here is derived from an EMBL/GenBank/DDBJ whole genome shotgun (WGS) entry which is preliminary data.</text>
</comment>
<sequence>MTVMQEYWQQLLAGVALVVWAIRVEAKTKSNAQEVARLWTQRKEDQDTHRESRNATNEMLKEVRADIKELLRQNARE</sequence>
<evidence type="ECO:0000313" key="1">
    <source>
        <dbReference type="EMBL" id="MBL0375544.1"/>
    </source>
</evidence>
<organism evidence="1 2">
    <name type="scientific">Rhizobium setariae</name>
    <dbReference type="NCBI Taxonomy" id="2801340"/>
    <lineage>
        <taxon>Bacteria</taxon>
        <taxon>Pseudomonadati</taxon>
        <taxon>Pseudomonadota</taxon>
        <taxon>Alphaproteobacteria</taxon>
        <taxon>Hyphomicrobiales</taxon>
        <taxon>Rhizobiaceae</taxon>
        <taxon>Rhizobium/Agrobacterium group</taxon>
        <taxon>Rhizobium</taxon>
    </lineage>
</organism>
<name>A0A936YV70_9HYPH</name>